<dbReference type="OrthoDB" id="6905929at2"/>
<evidence type="ECO:0000256" key="2">
    <source>
        <dbReference type="SAM" id="MobiDB-lite"/>
    </source>
</evidence>
<dbReference type="InterPro" id="IPR041544">
    <property type="entry name" value="MotY_N"/>
</dbReference>
<keyword evidence="6" id="KW-1185">Reference proteome</keyword>
<dbReference type="GO" id="GO:0016020">
    <property type="term" value="C:membrane"/>
    <property type="evidence" value="ECO:0007669"/>
    <property type="project" value="UniProtKB-UniRule"/>
</dbReference>
<dbReference type="Gene3D" id="2.60.40.2540">
    <property type="match status" value="1"/>
</dbReference>
<dbReference type="CDD" id="cd07185">
    <property type="entry name" value="OmpA_C-like"/>
    <property type="match status" value="1"/>
</dbReference>
<feature type="region of interest" description="Disordered" evidence="2">
    <location>
        <begin position="285"/>
        <end position="314"/>
    </location>
</feature>
<name>A0A4U1BB46_9GAMM</name>
<accession>A0A4U1BB46</accession>
<keyword evidence="3" id="KW-0732">Signal</keyword>
<dbReference type="SUPFAM" id="SSF103088">
    <property type="entry name" value="OmpA-like"/>
    <property type="match status" value="1"/>
</dbReference>
<dbReference type="InterPro" id="IPR050330">
    <property type="entry name" value="Bact_OuterMem_StrucFunc"/>
</dbReference>
<protein>
    <submittedName>
        <fullName evidence="5">OmpA family protein</fullName>
    </submittedName>
</protein>
<dbReference type="PROSITE" id="PS51123">
    <property type="entry name" value="OMPA_2"/>
    <property type="match status" value="1"/>
</dbReference>
<dbReference type="Proteomes" id="UP000305674">
    <property type="component" value="Unassembled WGS sequence"/>
</dbReference>
<evidence type="ECO:0000256" key="3">
    <source>
        <dbReference type="SAM" id="SignalP"/>
    </source>
</evidence>
<comment type="caution">
    <text evidence="5">The sequence shown here is derived from an EMBL/GenBank/DDBJ whole genome shotgun (WGS) entry which is preliminary data.</text>
</comment>
<dbReference type="PRINTS" id="PR01023">
    <property type="entry name" value="NAFLGMOTY"/>
</dbReference>
<dbReference type="EMBL" id="SWCI01000012">
    <property type="protein sequence ID" value="TKB47782.1"/>
    <property type="molecule type" value="Genomic_DNA"/>
</dbReference>
<evidence type="ECO:0000313" key="5">
    <source>
        <dbReference type="EMBL" id="TKB47782.1"/>
    </source>
</evidence>
<feature type="signal peptide" evidence="3">
    <location>
        <begin position="1"/>
        <end position="21"/>
    </location>
</feature>
<dbReference type="PANTHER" id="PTHR30329">
    <property type="entry name" value="STATOR ELEMENT OF FLAGELLAR MOTOR COMPLEX"/>
    <property type="match status" value="1"/>
</dbReference>
<dbReference type="Pfam" id="PF18393">
    <property type="entry name" value="MotY_N"/>
    <property type="match status" value="1"/>
</dbReference>
<feature type="compositionally biased region" description="Polar residues" evidence="2">
    <location>
        <begin position="303"/>
        <end position="314"/>
    </location>
</feature>
<evidence type="ECO:0000256" key="1">
    <source>
        <dbReference type="PROSITE-ProRule" id="PRU00473"/>
    </source>
</evidence>
<dbReference type="Pfam" id="PF00691">
    <property type="entry name" value="OmpA"/>
    <property type="match status" value="1"/>
</dbReference>
<evidence type="ECO:0000313" key="6">
    <source>
        <dbReference type="Proteomes" id="UP000305674"/>
    </source>
</evidence>
<keyword evidence="1" id="KW-0472">Membrane</keyword>
<proteinExistence type="predicted"/>
<evidence type="ECO:0000259" key="4">
    <source>
        <dbReference type="PROSITE" id="PS51123"/>
    </source>
</evidence>
<reference evidence="5 6" key="1">
    <citation type="submission" date="2019-04" db="EMBL/GenBank/DDBJ databases">
        <authorList>
            <person name="Hwang J.C."/>
        </authorList>
    </citation>
    <scope>NUCLEOTIDE SEQUENCE [LARGE SCALE GENOMIC DNA]</scope>
    <source>
        <strain evidence="5 6">IMCC35001</strain>
    </source>
</reference>
<dbReference type="InterPro" id="IPR006665">
    <property type="entry name" value="OmpA-like"/>
</dbReference>
<dbReference type="PANTHER" id="PTHR30329:SF21">
    <property type="entry name" value="LIPOPROTEIN YIAD-RELATED"/>
    <property type="match status" value="1"/>
</dbReference>
<dbReference type="Gene3D" id="3.30.1330.60">
    <property type="entry name" value="OmpA-like domain"/>
    <property type="match status" value="1"/>
</dbReference>
<gene>
    <name evidence="5" type="ORF">FCL40_15010</name>
</gene>
<feature type="domain" description="OmpA-like" evidence="4">
    <location>
        <begin position="168"/>
        <end position="285"/>
    </location>
</feature>
<feature type="chain" id="PRO_5020380729" evidence="3">
    <location>
        <begin position="22"/>
        <end position="314"/>
    </location>
</feature>
<sequence length="314" mass="34166">MPAFLNKVILTTVVFPALAFAGMSNFETPLERAEWEFDGDKFDCRLTHEVENFGRFVLSRSAGHGLVLALQSDWLPDDGLTATFSLQQPGWQPSAPEQGDRFDARWHRGEATLVAVAAPFLQALELGWNWRADLNDGAGQGWRVSSANVHGQPAALEMRRCLKRLLPMSYEQVRRLELNYASGGIEPPGPAGELIAAAAAYVQADARIKRVLVDGHTDSDGDSLANLVLSRTRADEVAARLVAAGVEADKIEIRGHGERFPIVSNGSSKGRERNRRVTIRLVMEEQPATAAADNGAPDMSATLPKTLSDQVDGQ</sequence>
<dbReference type="AlphaFoldDB" id="A0A4U1BB46"/>
<dbReference type="InterPro" id="IPR036737">
    <property type="entry name" value="OmpA-like_sf"/>
</dbReference>
<organism evidence="5 6">
    <name type="scientific">Ferrimonas sediminicola</name>
    <dbReference type="NCBI Taxonomy" id="2569538"/>
    <lineage>
        <taxon>Bacteria</taxon>
        <taxon>Pseudomonadati</taxon>
        <taxon>Pseudomonadota</taxon>
        <taxon>Gammaproteobacteria</taxon>
        <taxon>Alteromonadales</taxon>
        <taxon>Ferrimonadaceae</taxon>
        <taxon>Ferrimonas</taxon>
    </lineage>
</organism>